<feature type="region of interest" description="Disordered" evidence="1">
    <location>
        <begin position="36"/>
        <end position="59"/>
    </location>
</feature>
<keyword evidence="4" id="KW-1185">Reference proteome</keyword>
<gene>
    <name evidence="3" type="ORF">IV203_025972</name>
</gene>
<feature type="region of interest" description="Disordered" evidence="1">
    <location>
        <begin position="192"/>
        <end position="262"/>
    </location>
</feature>
<comment type="caution">
    <text evidence="3">The sequence shown here is derived from an EMBL/GenBank/DDBJ whole genome shotgun (WGS) entry which is preliminary data.</text>
</comment>
<feature type="compositionally biased region" description="Basic and acidic residues" evidence="1">
    <location>
        <begin position="224"/>
        <end position="238"/>
    </location>
</feature>
<keyword evidence="2" id="KW-0812">Transmembrane</keyword>
<evidence type="ECO:0000256" key="1">
    <source>
        <dbReference type="SAM" id="MobiDB-lite"/>
    </source>
</evidence>
<keyword evidence="2" id="KW-1133">Transmembrane helix</keyword>
<name>A0A9K3PWU7_9STRA</name>
<feature type="compositionally biased region" description="Low complexity" evidence="1">
    <location>
        <begin position="91"/>
        <end position="110"/>
    </location>
</feature>
<feature type="region of interest" description="Disordered" evidence="1">
    <location>
        <begin position="810"/>
        <end position="841"/>
    </location>
</feature>
<feature type="region of interest" description="Disordered" evidence="1">
    <location>
        <begin position="81"/>
        <end position="162"/>
    </location>
</feature>
<evidence type="ECO:0000313" key="3">
    <source>
        <dbReference type="EMBL" id="KAG7362306.1"/>
    </source>
</evidence>
<keyword evidence="2" id="KW-0472">Membrane</keyword>
<feature type="region of interest" description="Disordered" evidence="1">
    <location>
        <begin position="754"/>
        <end position="782"/>
    </location>
</feature>
<protein>
    <submittedName>
        <fullName evidence="3">Uncharacterized protein</fullName>
    </submittedName>
</protein>
<proteinExistence type="predicted"/>
<feature type="compositionally biased region" description="Acidic residues" evidence="1">
    <location>
        <begin position="197"/>
        <end position="214"/>
    </location>
</feature>
<reference evidence="3" key="2">
    <citation type="submission" date="2021-04" db="EMBL/GenBank/DDBJ databases">
        <authorList>
            <person name="Podell S."/>
        </authorList>
    </citation>
    <scope>NUCLEOTIDE SEQUENCE</scope>
    <source>
        <strain evidence="3">Hildebrandi</strain>
    </source>
</reference>
<accession>A0A9K3PWU7</accession>
<evidence type="ECO:0000256" key="2">
    <source>
        <dbReference type="SAM" id="Phobius"/>
    </source>
</evidence>
<organism evidence="3 4">
    <name type="scientific">Nitzschia inconspicua</name>
    <dbReference type="NCBI Taxonomy" id="303405"/>
    <lineage>
        <taxon>Eukaryota</taxon>
        <taxon>Sar</taxon>
        <taxon>Stramenopiles</taxon>
        <taxon>Ochrophyta</taxon>
        <taxon>Bacillariophyta</taxon>
        <taxon>Bacillariophyceae</taxon>
        <taxon>Bacillariophycidae</taxon>
        <taxon>Bacillariales</taxon>
        <taxon>Bacillariaceae</taxon>
        <taxon>Nitzschia</taxon>
    </lineage>
</organism>
<feature type="region of interest" description="Disordered" evidence="1">
    <location>
        <begin position="1"/>
        <end position="24"/>
    </location>
</feature>
<sequence length="938" mass="105382">MSNNTNGNNDRTEDSFNPVSDEIHKSFRHLRRMIGMEPPEDINDSDTGTMTNNRPPPTTVAFASLRKLVDGGSTFCLPSAEKMKRSCTKPSTTVRSPQRSTSSTTTATNRGDYDDSETEDDVPPSPHLFVPPQSGTSPAPSLAQRSTWSSTPEESSRTTPDLFHPHEFVALFQQRNRASPVKNIDVSPIPHVSESVIVEEEEEAEKDDDEEDEDGKIQSVSRSIFRELENEDDNKMASDGEEDSSEVAQAPPTDVKIENEEKVATTTSSTTAYSLTTKLVILLSFLWLALLGGFVIRLHQTDNLHTFLNHVKDGSMDSATFKNLVAKVTGTQHVNIITQHYVDLEIKLQTAYTASQLQLQQNLEEMLQMLEEYKLKTLGVMYDYHRSAGHAWNATSTEFYNHYADLERTMNVTLALEMYMEMNTVAQEYIESATRRMKERLHSIELPSNVTSLMEGMVGKANMDRMHRTWLDVYSKIQASVSSSIGEDSMTRFYEKMVEINNVMNDLRSNATDYYNRESKNIYTKIAEAIGHEKMAVLNQTWNDIQGNLTRYYEESTLKQYLQSADPSTNRQEDVADENAEVSNLPSQQVEEGDNRSDEKYFPSAGDDGIGVQPNLILGDLPEDVPVEEGNAIEHEPVVAEDSDVQQLREGDNRSDVIEIPHAATSKFDEKYIPAVGDEYIDMQPKKVTGDLTDDIPVEEGNAIEHEPVATEDLDVFLADSDVAAEARSHFELDGNVPFEVSVMEEVVDEAEEIFVDDTESSEPSDEDEVATSEEVDHEEGDSATIVEAAFSTENVVDLPLEDVLFDQTNQEGTGDKESSSTESTTAVKGEVLENLSEPKRKPLQNIKNALGRIFRKNLEEDIKDQEELETIRASLDDMLQNLKRDDTFVIDEKVIKEQFEKIAPDLKNRPKRLGKLKNAFGKLFRQKNKKYGVTSDE</sequence>
<evidence type="ECO:0000313" key="4">
    <source>
        <dbReference type="Proteomes" id="UP000693970"/>
    </source>
</evidence>
<dbReference type="EMBL" id="JAGRRH010000012">
    <property type="protein sequence ID" value="KAG7362306.1"/>
    <property type="molecule type" value="Genomic_DNA"/>
</dbReference>
<dbReference type="Proteomes" id="UP000693970">
    <property type="component" value="Unassembled WGS sequence"/>
</dbReference>
<feature type="transmembrane region" description="Helical" evidence="2">
    <location>
        <begin position="279"/>
        <end position="298"/>
    </location>
</feature>
<feature type="region of interest" description="Disordered" evidence="1">
    <location>
        <begin position="563"/>
        <end position="614"/>
    </location>
</feature>
<feature type="compositionally biased region" description="Polar residues" evidence="1">
    <location>
        <begin position="581"/>
        <end position="590"/>
    </location>
</feature>
<dbReference type="AlphaFoldDB" id="A0A9K3PWU7"/>
<reference evidence="3" key="1">
    <citation type="journal article" date="2021" name="Sci. Rep.">
        <title>Diploid genomic architecture of Nitzschia inconspicua, an elite biomass production diatom.</title>
        <authorList>
            <person name="Oliver A."/>
            <person name="Podell S."/>
            <person name="Pinowska A."/>
            <person name="Traller J.C."/>
            <person name="Smith S.R."/>
            <person name="McClure R."/>
            <person name="Beliaev A."/>
            <person name="Bohutskyi P."/>
            <person name="Hill E.A."/>
            <person name="Rabines A."/>
            <person name="Zheng H."/>
            <person name="Allen L.Z."/>
            <person name="Kuo A."/>
            <person name="Grigoriev I.V."/>
            <person name="Allen A.E."/>
            <person name="Hazlebeck D."/>
            <person name="Allen E.E."/>
        </authorList>
    </citation>
    <scope>NUCLEOTIDE SEQUENCE</scope>
    <source>
        <strain evidence="3">Hildebrandi</strain>
    </source>
</reference>
<feature type="compositionally biased region" description="Low complexity" evidence="1">
    <location>
        <begin position="145"/>
        <end position="160"/>
    </location>
</feature>